<dbReference type="RefSeq" id="WP_070977651.1">
    <property type="nucleotide sequence ID" value="NZ_CP043420.1"/>
</dbReference>
<evidence type="ECO:0000313" key="1">
    <source>
        <dbReference type="EMBL" id="QEL11310.1"/>
    </source>
</evidence>
<dbReference type="AlphaFoldDB" id="A0A1S1NS75"/>
<dbReference type="OrthoDB" id="7469010at2"/>
<keyword evidence="2" id="KW-1185">Reference proteome</keyword>
<gene>
    <name evidence="1" type="ORF">FY550_09280</name>
</gene>
<dbReference type="EMBL" id="CP043420">
    <property type="protein sequence ID" value="QEL11310.1"/>
    <property type="molecule type" value="Genomic_DNA"/>
</dbReference>
<accession>A0A1S1NS75</accession>
<dbReference type="KEGG" id="kuy:FY550_09280"/>
<dbReference type="STRING" id="657387.BH688_05535"/>
<sequence length="199" mass="22286">MTIEDWPRELCPQAMDWGVQYNTRVFTSTLTNHQQIATYPGDYWDCTLTFRGLKPFQERILSSFLGRLNGPAGLFRLRDWLRTPPSGLGTVTVDGGGQNSRSLATRGWQANTQVLSRGDYVTVNDQLFEITNDVESDADGLATLPLNIWIRQAPASGDAVNYSDPYAVMRLKNAANPINRELGPKSTCTIECRERIITQ</sequence>
<name>A0A1S1NS75_9GAMM</name>
<organism evidence="1 2">
    <name type="scientific">Kushneria phosphatilytica</name>
    <dbReference type="NCBI Taxonomy" id="657387"/>
    <lineage>
        <taxon>Bacteria</taxon>
        <taxon>Pseudomonadati</taxon>
        <taxon>Pseudomonadota</taxon>
        <taxon>Gammaproteobacteria</taxon>
        <taxon>Oceanospirillales</taxon>
        <taxon>Halomonadaceae</taxon>
        <taxon>Kushneria</taxon>
    </lineage>
</organism>
<dbReference type="Proteomes" id="UP000322553">
    <property type="component" value="Chromosome"/>
</dbReference>
<proteinExistence type="predicted"/>
<protein>
    <submittedName>
        <fullName evidence="1">Uncharacterized protein</fullName>
    </submittedName>
</protein>
<reference evidence="1 2" key="1">
    <citation type="submission" date="2019-08" db="EMBL/GenBank/DDBJ databases">
        <title>Complete genome sequence of Kushneria sp. YCWA18, a halophilic phosphate-solubilizing bacterium isolated from Daqiao saltern in China.</title>
        <authorList>
            <person name="Du G.-X."/>
            <person name="Qu L.-Y."/>
        </authorList>
    </citation>
    <scope>NUCLEOTIDE SEQUENCE [LARGE SCALE GENOMIC DNA]</scope>
    <source>
        <strain evidence="1 2">YCWA18</strain>
    </source>
</reference>
<evidence type="ECO:0000313" key="2">
    <source>
        <dbReference type="Proteomes" id="UP000322553"/>
    </source>
</evidence>